<feature type="compositionally biased region" description="Polar residues" evidence="2">
    <location>
        <begin position="334"/>
        <end position="353"/>
    </location>
</feature>
<sequence>LVLYNCCIFYFVEDSPEFFNNIKLHGNSILFSIVCVDFPFLKSHFSFVDYLVRCNVCKVILLPETVYSHYETRHATSGNVECTPGFLPYEAVSQYNDAVDALSKSERTSGIKRVRASGKRPKRSVRATGHELLQFEAVSETDSLSSLTDDTSKRVSNNASEEETDRMREPVLLKLAKTDGSAVQPDVGGLLLPKTADSSCPSTCERSVWSVVYGTDPGLSDITKKTNMKFGAPSDSSDADQTLPDSGLCNHSSDSGIGSLSLSTLRPSSYPPTPSMTPPLSSPVTSHISDELLFVGIGHNLDVRRDHRPASRSSTHSSSSGGFTGSQDRDSRVPSRSTLQSIVGNQTPCTTSRGGRLNRHVPKIGRRFQRSQSMLADHCIPSCSTLSSCITEDNDVEVDPYTDYLHRIQADTCFITSGPVSEVRKPAQQDLVNRNGYHAWLKTLRGSQTFPASNGAISRPLLHPQFIPRHSRNMDGLRAAQDSQTNSWLGSHSVPETLINRNLLSMHQGVPSVKCLRTSSWRSRLSGVRTLNTMSAVRCGGIATNIGTSLDPAAQCNCVEVGELSYRNPVICPVHHSVDEKHQIVRQKDLRTLMREARERVQQARQNLSLQKHRQGTGSFQNFEQPQTVIDLTEDFPVSNDANDTVSDPAEAEKLRLRLVSGGQLRPPHRVLYQAASGETKQNFTARTGPVDSAGASGQNTLASRLSHRASLCDEPMTFNQTSPYTNEVTEYAIAGACSNAKSGSGEQFVTIQQNPHLNEPYFDESGAIVIGDPSTGYPQNRFITFPKRQSSGVMDFGTTVNRKQQRRQVVRRSNVAPIQSVQQWSPHITHHSGETSVVGSPFVDSSNPPLLDDIISGQETASTDLLSTPSQVVDPRISMLAPPLGSQVVTRGSESMLITSSGSQISYDGRNLMEGQPHHMMPLINQPVIVNRFNRSVYGGTHVIRETQGRVIVDDMREKSITGRSRKTAKGTFRHAAPVFPPPNYSTIIPTRFTHPIPQHQTNAAFLAVNRKPSTIGLLSNRSAVVSRSLLSCSTSDLFSNTLAHGSDFESTETIGSVRPPFVSHSILRPTRLSTVRGSSVVASDAGSYPSSLGTNLMDSRMESDLVDMDYCIESSSLLSATNSHPAHSPALTDTSEYNSEPNVSTTFAHQDSRPPTSTAHSLPAVGGQSIATGEIVPPSVSRNRYFVIRPNPLRQPPSLVLRAKRPESCSLPQSVNKPSDM</sequence>
<evidence type="ECO:0000256" key="1">
    <source>
        <dbReference type="SAM" id="Coils"/>
    </source>
</evidence>
<feature type="region of interest" description="Disordered" evidence="2">
    <location>
        <begin position="1122"/>
        <end position="1176"/>
    </location>
</feature>
<dbReference type="GeneID" id="20329008"/>
<feature type="compositionally biased region" description="Low complexity" evidence="2">
    <location>
        <begin position="252"/>
        <end position="263"/>
    </location>
</feature>
<keyword evidence="4" id="KW-1185">Reference proteome</keyword>
<keyword evidence="1" id="KW-0175">Coiled coil</keyword>
<reference evidence="3 4" key="1">
    <citation type="submission" date="2013-11" db="EMBL/GenBank/DDBJ databases">
        <title>Opisthorchis viverrini - life in the bile duct.</title>
        <authorList>
            <person name="Young N.D."/>
            <person name="Nagarajan N."/>
            <person name="Lin S.J."/>
            <person name="Korhonen P.K."/>
            <person name="Jex A.R."/>
            <person name="Hall R.S."/>
            <person name="Safavi-Hemami H."/>
            <person name="Kaewkong W."/>
            <person name="Bertrand D."/>
            <person name="Gao S."/>
            <person name="Seet Q."/>
            <person name="Wongkham S."/>
            <person name="Teh B.T."/>
            <person name="Wongkham C."/>
            <person name="Intapan P.M."/>
            <person name="Maleewong W."/>
            <person name="Yang X."/>
            <person name="Hu M."/>
            <person name="Wang Z."/>
            <person name="Hofmann A."/>
            <person name="Sternberg P.W."/>
            <person name="Tan P."/>
            <person name="Wang J."/>
            <person name="Gasser R.B."/>
        </authorList>
    </citation>
    <scope>NUCLEOTIDE SEQUENCE [LARGE SCALE GENOMIC DNA]</scope>
</reference>
<evidence type="ECO:0000256" key="2">
    <source>
        <dbReference type="SAM" id="MobiDB-lite"/>
    </source>
</evidence>
<feature type="region of interest" description="Disordered" evidence="2">
    <location>
        <begin position="306"/>
        <end position="359"/>
    </location>
</feature>
<dbReference type="OrthoDB" id="6273191at2759"/>
<proteinExistence type="predicted"/>
<dbReference type="KEGG" id="ovi:T265_14842"/>
<dbReference type="AlphaFoldDB" id="A0A074Z5Y4"/>
<dbReference type="EMBL" id="KL596896">
    <property type="protein sequence ID" value="KER22488.1"/>
    <property type="molecule type" value="Genomic_DNA"/>
</dbReference>
<evidence type="ECO:0000313" key="4">
    <source>
        <dbReference type="Proteomes" id="UP000054324"/>
    </source>
</evidence>
<organism evidence="3 4">
    <name type="scientific">Opisthorchis viverrini</name>
    <name type="common">Southeast Asian liver fluke</name>
    <dbReference type="NCBI Taxonomy" id="6198"/>
    <lineage>
        <taxon>Eukaryota</taxon>
        <taxon>Metazoa</taxon>
        <taxon>Spiralia</taxon>
        <taxon>Lophotrochozoa</taxon>
        <taxon>Platyhelminthes</taxon>
        <taxon>Trematoda</taxon>
        <taxon>Digenea</taxon>
        <taxon>Opisthorchiida</taxon>
        <taxon>Opisthorchiata</taxon>
        <taxon>Opisthorchiidae</taxon>
        <taxon>Opisthorchis</taxon>
    </lineage>
</organism>
<protein>
    <recommendedName>
        <fullName evidence="5">SCA7 domain-containing protein</fullName>
    </recommendedName>
</protein>
<evidence type="ECO:0008006" key="5">
    <source>
        <dbReference type="Google" id="ProtNLM"/>
    </source>
</evidence>
<evidence type="ECO:0000313" key="3">
    <source>
        <dbReference type="EMBL" id="KER22488.1"/>
    </source>
</evidence>
<name>A0A074Z5Y4_OPIVI</name>
<feature type="coiled-coil region" evidence="1">
    <location>
        <begin position="587"/>
        <end position="614"/>
    </location>
</feature>
<gene>
    <name evidence="3" type="ORF">T265_14842</name>
</gene>
<accession>A0A074Z5Y4</accession>
<feature type="non-terminal residue" evidence="3">
    <location>
        <position position="1"/>
    </location>
</feature>
<feature type="compositionally biased region" description="Pro residues" evidence="2">
    <location>
        <begin position="269"/>
        <end position="281"/>
    </location>
</feature>
<dbReference type="CTD" id="20329008"/>
<dbReference type="Proteomes" id="UP000054324">
    <property type="component" value="Unassembled WGS sequence"/>
</dbReference>
<feature type="compositionally biased region" description="Polar residues" evidence="2">
    <location>
        <begin position="1122"/>
        <end position="1162"/>
    </location>
</feature>
<feature type="region of interest" description="Disordered" evidence="2">
    <location>
        <begin position="222"/>
        <end position="284"/>
    </location>
</feature>
<feature type="compositionally biased region" description="Low complexity" evidence="2">
    <location>
        <begin position="311"/>
        <end position="321"/>
    </location>
</feature>
<feature type="compositionally biased region" description="Polar residues" evidence="2">
    <location>
        <begin position="234"/>
        <end position="244"/>
    </location>
</feature>
<dbReference type="RefSeq" id="XP_009173766.1">
    <property type="nucleotide sequence ID" value="XM_009175502.1"/>
</dbReference>
<feature type="region of interest" description="Disordered" evidence="2">
    <location>
        <begin position="144"/>
        <end position="166"/>
    </location>
</feature>